<dbReference type="Pfam" id="PF00171">
    <property type="entry name" value="Aldedh"/>
    <property type="match status" value="1"/>
</dbReference>
<dbReference type="InterPro" id="IPR016163">
    <property type="entry name" value="Ald_DH_C"/>
</dbReference>
<name>A0A1I8Q0N5_STOCA</name>
<keyword evidence="1" id="KW-0560">Oxidoreductase</keyword>
<dbReference type="VEuPathDB" id="VectorBase:SCAU012750"/>
<sequence>MIFKLFRPNAWKFLRRFSSSVTLECCKVNRSDLHNALKKNYQQPASVPIVIGKDVIYSGDEQLIQMPHNHQRIAAKYYNASRQHIQMAIDRALEVQEKWANTDVNCRLECFQKAVDILMSPLKFAQLMSAIMLAEAKTRQEAERDLGRLIRMMSSTADYLKQLSEFKYHGGTEGLVTKYALRPLEGFVACTGPINTSWRAANLALAPLIMGNVVLWRPPKVCVHSAHLIFSSMMEAGIPAGALQFLPSNYRLFLDTVVRSPNLAGINYDGRLSTLRTLWHDMAIQLANYKCFPRLVGECDSKGYHFVHESADLEKVVDLTISAAFGYSGQRPNCCARLYVPSSMWPQVRCHLEARVACLKISDPTDDESFSSAICRPDIFDDIVEYLKYASNKPTIVLCQNPQDRLLIDDIPGPILSVYVYENAHLEGALETLATTQKFGACGSVFVENEKILPRLLQKLGKTASNLYINNQCSGSSMSHLPLSGNRLSGTNDKNATPYYLLRFAAPQMLEEARGDIAYD</sequence>
<dbReference type="Gene3D" id="3.40.605.10">
    <property type="entry name" value="Aldehyde Dehydrogenase, Chain A, domain 1"/>
    <property type="match status" value="1"/>
</dbReference>
<dbReference type="InterPro" id="IPR050485">
    <property type="entry name" value="Proline_metab_enzyme"/>
</dbReference>
<accession>A0A1I8Q0N5</accession>
<feature type="domain" description="Aldehyde dehydrogenase" evidence="3">
    <location>
        <begin position="67"/>
        <end position="504"/>
    </location>
</feature>
<evidence type="ECO:0000313" key="4">
    <source>
        <dbReference type="EnsemblMetazoa" id="SCAU012750-PA"/>
    </source>
</evidence>
<evidence type="ECO:0000259" key="3">
    <source>
        <dbReference type="Pfam" id="PF00171"/>
    </source>
</evidence>
<dbReference type="OrthoDB" id="5322683at2759"/>
<dbReference type="PANTHER" id="PTHR42862">
    <property type="entry name" value="DELTA-1-PYRROLINE-5-CARBOXYLATE DEHYDROGENASE 1, ISOFORM A-RELATED"/>
    <property type="match status" value="1"/>
</dbReference>
<dbReference type="InterPro" id="IPR015590">
    <property type="entry name" value="Aldehyde_DH_dom"/>
</dbReference>
<evidence type="ECO:0000256" key="2">
    <source>
        <dbReference type="ARBA" id="ARBA00023027"/>
    </source>
</evidence>
<dbReference type="Proteomes" id="UP000095300">
    <property type="component" value="Unassembled WGS sequence"/>
</dbReference>
<dbReference type="EnsemblMetazoa" id="SCAU012750-RA">
    <property type="protein sequence ID" value="SCAU012750-PA"/>
    <property type="gene ID" value="SCAU012750"/>
</dbReference>
<evidence type="ECO:0000256" key="1">
    <source>
        <dbReference type="ARBA" id="ARBA00023002"/>
    </source>
</evidence>
<dbReference type="GO" id="GO:0010133">
    <property type="term" value="P:L-proline catabolic process to L-glutamate"/>
    <property type="evidence" value="ECO:0007669"/>
    <property type="project" value="TreeGrafter"/>
</dbReference>
<dbReference type="SUPFAM" id="SSF53720">
    <property type="entry name" value="ALDH-like"/>
    <property type="match status" value="1"/>
</dbReference>
<organism evidence="4 5">
    <name type="scientific">Stomoxys calcitrans</name>
    <name type="common">Stable fly</name>
    <name type="synonym">Conops calcitrans</name>
    <dbReference type="NCBI Taxonomy" id="35570"/>
    <lineage>
        <taxon>Eukaryota</taxon>
        <taxon>Metazoa</taxon>
        <taxon>Ecdysozoa</taxon>
        <taxon>Arthropoda</taxon>
        <taxon>Hexapoda</taxon>
        <taxon>Insecta</taxon>
        <taxon>Pterygota</taxon>
        <taxon>Neoptera</taxon>
        <taxon>Endopterygota</taxon>
        <taxon>Diptera</taxon>
        <taxon>Brachycera</taxon>
        <taxon>Muscomorpha</taxon>
        <taxon>Muscoidea</taxon>
        <taxon>Muscidae</taxon>
        <taxon>Stomoxys</taxon>
    </lineage>
</organism>
<dbReference type="PANTHER" id="PTHR42862:SF1">
    <property type="entry name" value="DELTA-1-PYRROLINE-5-CARBOXYLATE DEHYDROGENASE 2, ISOFORM A-RELATED"/>
    <property type="match status" value="1"/>
</dbReference>
<keyword evidence="5" id="KW-1185">Reference proteome</keyword>
<dbReference type="GO" id="GO:0003842">
    <property type="term" value="F:L-glutamate gamma-semialdehyde dehydrogenase activity"/>
    <property type="evidence" value="ECO:0007669"/>
    <property type="project" value="TreeGrafter"/>
</dbReference>
<dbReference type="Gene3D" id="3.40.309.10">
    <property type="entry name" value="Aldehyde Dehydrogenase, Chain A, domain 2"/>
    <property type="match status" value="1"/>
</dbReference>
<dbReference type="STRING" id="35570.A0A1I8Q0N5"/>
<dbReference type="InterPro" id="IPR016161">
    <property type="entry name" value="Ald_DH/histidinol_DH"/>
</dbReference>
<evidence type="ECO:0000313" key="5">
    <source>
        <dbReference type="Proteomes" id="UP000095300"/>
    </source>
</evidence>
<dbReference type="InterPro" id="IPR016162">
    <property type="entry name" value="Ald_DH_N"/>
</dbReference>
<gene>
    <name evidence="4" type="primary">106081886</name>
</gene>
<dbReference type="AlphaFoldDB" id="A0A1I8Q0N5"/>
<keyword evidence="2" id="KW-0520">NAD</keyword>
<reference evidence="4" key="1">
    <citation type="submission" date="2020-05" db="UniProtKB">
        <authorList>
            <consortium name="EnsemblMetazoa"/>
        </authorList>
    </citation>
    <scope>IDENTIFICATION</scope>
    <source>
        <strain evidence="4">USDA</strain>
    </source>
</reference>
<protein>
    <recommendedName>
        <fullName evidence="3">Aldehyde dehydrogenase domain-containing protein</fullName>
    </recommendedName>
</protein>
<proteinExistence type="predicted"/>
<dbReference type="GO" id="GO:0005759">
    <property type="term" value="C:mitochondrial matrix"/>
    <property type="evidence" value="ECO:0007669"/>
    <property type="project" value="TreeGrafter"/>
</dbReference>